<protein>
    <recommendedName>
        <fullName evidence="10">RNA polymerase sigma factor</fullName>
    </recommendedName>
</protein>
<feature type="domain" description="Alpha-L-arabinofuranosidase B arabinose-binding" evidence="7">
    <location>
        <begin position="328"/>
        <end position="444"/>
    </location>
</feature>
<dbReference type="Gene3D" id="2.80.10.50">
    <property type="match status" value="2"/>
</dbReference>
<evidence type="ECO:0000256" key="1">
    <source>
        <dbReference type="ARBA" id="ARBA00023015"/>
    </source>
</evidence>
<dbReference type="RefSeq" id="WP_345120132.1">
    <property type="nucleotide sequence ID" value="NZ_BAABAT010000001.1"/>
</dbReference>
<comment type="caution">
    <text evidence="8">The sequence shown here is derived from an EMBL/GenBank/DDBJ whole genome shotgun (WGS) entry which is preliminary data.</text>
</comment>
<evidence type="ECO:0000313" key="8">
    <source>
        <dbReference type="EMBL" id="GAA4243312.1"/>
    </source>
</evidence>
<dbReference type="InterPro" id="IPR013325">
    <property type="entry name" value="RNA_pol_sigma_r2"/>
</dbReference>
<gene>
    <name evidence="8" type="ORF">GCM10022255_001860</name>
</gene>
<evidence type="ECO:0008006" key="10">
    <source>
        <dbReference type="Google" id="ProtNLM"/>
    </source>
</evidence>
<dbReference type="NCBIfam" id="TIGR02937">
    <property type="entry name" value="sigma70-ECF"/>
    <property type="match status" value="1"/>
</dbReference>
<evidence type="ECO:0000313" key="9">
    <source>
        <dbReference type="Proteomes" id="UP001500620"/>
    </source>
</evidence>
<dbReference type="SUPFAM" id="SSF88946">
    <property type="entry name" value="Sigma2 domain of RNA polymerase sigma factors"/>
    <property type="match status" value="1"/>
</dbReference>
<dbReference type="PANTHER" id="PTHR43133">
    <property type="entry name" value="RNA POLYMERASE ECF-TYPE SIGMA FACTO"/>
    <property type="match status" value="1"/>
</dbReference>
<accession>A0ABP8CTS4</accession>
<dbReference type="SUPFAM" id="SSF110221">
    <property type="entry name" value="AbfB domain"/>
    <property type="match status" value="1"/>
</dbReference>
<keyword evidence="2" id="KW-0731">Sigma factor</keyword>
<keyword evidence="1" id="KW-0805">Transcription regulation</keyword>
<name>A0ABP8CTS4_9ACTN</name>
<proteinExistence type="predicted"/>
<reference evidence="9" key="1">
    <citation type="journal article" date="2019" name="Int. J. Syst. Evol. Microbiol.">
        <title>The Global Catalogue of Microorganisms (GCM) 10K type strain sequencing project: providing services to taxonomists for standard genome sequencing and annotation.</title>
        <authorList>
            <consortium name="The Broad Institute Genomics Platform"/>
            <consortium name="The Broad Institute Genome Sequencing Center for Infectious Disease"/>
            <person name="Wu L."/>
            <person name="Ma J."/>
        </authorList>
    </citation>
    <scope>NUCLEOTIDE SEQUENCE [LARGE SCALE GENOMIC DNA]</scope>
    <source>
        <strain evidence="9">JCM 17441</strain>
    </source>
</reference>
<dbReference type="InterPro" id="IPR007627">
    <property type="entry name" value="RNA_pol_sigma70_r2"/>
</dbReference>
<evidence type="ECO:0000256" key="4">
    <source>
        <dbReference type="ARBA" id="ARBA00023163"/>
    </source>
</evidence>
<evidence type="ECO:0000256" key="3">
    <source>
        <dbReference type="ARBA" id="ARBA00023125"/>
    </source>
</evidence>
<dbReference type="CDD" id="cd23399">
    <property type="entry name" value="beta-trefoil_ABD_ABFB"/>
    <property type="match status" value="1"/>
</dbReference>
<keyword evidence="4" id="KW-0804">Transcription</keyword>
<feature type="domain" description="RNA polymerase sigma-70 region 2" evidence="6">
    <location>
        <begin position="3"/>
        <end position="67"/>
    </location>
</feature>
<dbReference type="Pfam" id="PF05270">
    <property type="entry name" value="AbfB"/>
    <property type="match status" value="1"/>
</dbReference>
<sequence length="450" mass="48492">MAAHLPLVYTIVRRALAGHQGAVDDVVQESMLRALRQLPSLRDPDSLRVWLARIAVRQASTYLRRESAATRRRAPLDDLPDPGDFEDLTALRIELSGQRRQVGRAVGWLDPDERVLWSLWWLEIGEELTRAELAAALQVSVAHAGVRVQRMRNRLEQARVLVAALDARPRCPWLDTVVADWDGIPSPLWRKRIGRHTRSCVACARAAEGMVDTERLLTGFGLLPVPAVLAGVCGFGGAASSVPKTVAGGAAKAGWLSGVPVAKLAAGALVAGVAVTAVVAWPHDEQPPPPLAASPAAAPSSPAAAPPSAAPSSSLHLGPVSLELAADPGHYLGTDGQFGVLLTADSALARRRATFEAVPGLANAGCYSFRAPDGQYLRHSSWRLRLSHRESSDLFRGDATFCPTGDLLLESSNYRGYFIHREGEQLWVRQSDGTAKFRTDSTFRLRPPLS</sequence>
<dbReference type="PANTHER" id="PTHR43133:SF8">
    <property type="entry name" value="RNA POLYMERASE SIGMA FACTOR HI_1459-RELATED"/>
    <property type="match status" value="1"/>
</dbReference>
<dbReference type="InterPro" id="IPR014284">
    <property type="entry name" value="RNA_pol_sigma-70_dom"/>
</dbReference>
<keyword evidence="3" id="KW-0238">DNA-binding</keyword>
<dbReference type="InterPro" id="IPR039425">
    <property type="entry name" value="RNA_pol_sigma-70-like"/>
</dbReference>
<evidence type="ECO:0000259" key="7">
    <source>
        <dbReference type="Pfam" id="PF05270"/>
    </source>
</evidence>
<dbReference type="Pfam" id="PF04542">
    <property type="entry name" value="Sigma70_r2"/>
    <property type="match status" value="1"/>
</dbReference>
<dbReference type="Proteomes" id="UP001500620">
    <property type="component" value="Unassembled WGS sequence"/>
</dbReference>
<organism evidence="8 9">
    <name type="scientific">Dactylosporangium darangshiense</name>
    <dbReference type="NCBI Taxonomy" id="579108"/>
    <lineage>
        <taxon>Bacteria</taxon>
        <taxon>Bacillati</taxon>
        <taxon>Actinomycetota</taxon>
        <taxon>Actinomycetes</taxon>
        <taxon>Micromonosporales</taxon>
        <taxon>Micromonosporaceae</taxon>
        <taxon>Dactylosporangium</taxon>
    </lineage>
</organism>
<dbReference type="EMBL" id="BAABAT010000001">
    <property type="protein sequence ID" value="GAA4243312.1"/>
    <property type="molecule type" value="Genomic_DNA"/>
</dbReference>
<evidence type="ECO:0000256" key="5">
    <source>
        <dbReference type="SAM" id="MobiDB-lite"/>
    </source>
</evidence>
<evidence type="ECO:0000259" key="6">
    <source>
        <dbReference type="Pfam" id="PF04542"/>
    </source>
</evidence>
<keyword evidence="9" id="KW-1185">Reference proteome</keyword>
<dbReference type="InterPro" id="IPR036195">
    <property type="entry name" value="AbfB_ABD_sf"/>
</dbReference>
<feature type="region of interest" description="Disordered" evidence="5">
    <location>
        <begin position="286"/>
        <end position="314"/>
    </location>
</feature>
<dbReference type="InterPro" id="IPR007934">
    <property type="entry name" value="AbfB_ABD"/>
</dbReference>
<evidence type="ECO:0000256" key="2">
    <source>
        <dbReference type="ARBA" id="ARBA00023082"/>
    </source>
</evidence>
<feature type="compositionally biased region" description="Low complexity" evidence="5">
    <location>
        <begin position="293"/>
        <end position="303"/>
    </location>
</feature>
<dbReference type="Gene3D" id="1.10.1740.10">
    <property type="match status" value="1"/>
</dbReference>